<dbReference type="SUPFAM" id="SSF103054">
    <property type="entry name" value="General secretion pathway protein M, EpsM"/>
    <property type="match status" value="1"/>
</dbReference>
<evidence type="ECO:0000256" key="1">
    <source>
        <dbReference type="ARBA" id="ARBA00004377"/>
    </source>
</evidence>
<keyword evidence="7" id="KW-0653">Protein transport</keyword>
<dbReference type="OrthoDB" id="8563628at2"/>
<name>A0A239CDR6_9BURK</name>
<dbReference type="AlphaFoldDB" id="A0A239CDR6"/>
<organism evidence="11 12">
    <name type="scientific">Noviherbaspirillum humi</name>
    <dbReference type="NCBI Taxonomy" id="1688639"/>
    <lineage>
        <taxon>Bacteria</taxon>
        <taxon>Pseudomonadati</taxon>
        <taxon>Pseudomonadota</taxon>
        <taxon>Betaproteobacteria</taxon>
        <taxon>Burkholderiales</taxon>
        <taxon>Oxalobacteraceae</taxon>
        <taxon>Noviherbaspirillum</taxon>
    </lineage>
</organism>
<evidence type="ECO:0000256" key="2">
    <source>
        <dbReference type="ARBA" id="ARBA00010637"/>
    </source>
</evidence>
<dbReference type="InterPro" id="IPR007690">
    <property type="entry name" value="T2SS_GspM"/>
</dbReference>
<keyword evidence="9 10" id="KW-0472">Membrane</keyword>
<comment type="similarity">
    <text evidence="2">Belongs to the GSP M family.</text>
</comment>
<proteinExistence type="inferred from homology"/>
<keyword evidence="5" id="KW-0997">Cell inner membrane</keyword>
<evidence type="ECO:0000256" key="5">
    <source>
        <dbReference type="ARBA" id="ARBA00022519"/>
    </source>
</evidence>
<reference evidence="11 12" key="1">
    <citation type="submission" date="2017-06" db="EMBL/GenBank/DDBJ databases">
        <authorList>
            <person name="Kim H.J."/>
            <person name="Triplett B.A."/>
        </authorList>
    </citation>
    <scope>NUCLEOTIDE SEQUENCE [LARGE SCALE GENOMIC DNA]</scope>
    <source>
        <strain evidence="11 12">U15</strain>
    </source>
</reference>
<keyword evidence="3" id="KW-0813">Transport</keyword>
<sequence>MSLREQMQNAGQSWSGFWGERNPRERALLALAAAVAVFGLCYLLLIDPAISGRQNLEKKLPTLRQQAAEVQALAQEAGAVSDKAAAPVPALSRESLESSLTSRGLKPQNVVFNGDLARVQLSAASFAATVDWLDEMRRSARLSVVEATVEAQQEVDIVNATFTLRQVRGEQAAR</sequence>
<dbReference type="Proteomes" id="UP000198284">
    <property type="component" value="Unassembled WGS sequence"/>
</dbReference>
<dbReference type="RefSeq" id="WP_089397613.1">
    <property type="nucleotide sequence ID" value="NZ_FZOT01000001.1"/>
</dbReference>
<evidence type="ECO:0000256" key="6">
    <source>
        <dbReference type="ARBA" id="ARBA00022692"/>
    </source>
</evidence>
<dbReference type="Pfam" id="PF04612">
    <property type="entry name" value="T2SSM"/>
    <property type="match status" value="1"/>
</dbReference>
<dbReference type="Gene3D" id="3.30.1360.100">
    <property type="entry name" value="General secretion pathway protein M, EpsM"/>
    <property type="match status" value="1"/>
</dbReference>
<evidence type="ECO:0000256" key="7">
    <source>
        <dbReference type="ARBA" id="ARBA00022927"/>
    </source>
</evidence>
<keyword evidence="8 10" id="KW-1133">Transmembrane helix</keyword>
<dbReference type="EMBL" id="FZOT01000001">
    <property type="protein sequence ID" value="SNS18396.1"/>
    <property type="molecule type" value="Genomic_DNA"/>
</dbReference>
<evidence type="ECO:0000313" key="12">
    <source>
        <dbReference type="Proteomes" id="UP000198284"/>
    </source>
</evidence>
<dbReference type="GO" id="GO:0015628">
    <property type="term" value="P:protein secretion by the type II secretion system"/>
    <property type="evidence" value="ECO:0007669"/>
    <property type="project" value="InterPro"/>
</dbReference>
<keyword evidence="12" id="KW-1185">Reference proteome</keyword>
<keyword evidence="6 10" id="KW-0812">Transmembrane</keyword>
<evidence type="ECO:0000256" key="4">
    <source>
        <dbReference type="ARBA" id="ARBA00022475"/>
    </source>
</evidence>
<dbReference type="GO" id="GO:0015627">
    <property type="term" value="C:type II protein secretion system complex"/>
    <property type="evidence" value="ECO:0007669"/>
    <property type="project" value="InterPro"/>
</dbReference>
<gene>
    <name evidence="11" type="ORF">SAMN06265795_101409</name>
</gene>
<feature type="transmembrane region" description="Helical" evidence="10">
    <location>
        <begin position="27"/>
        <end position="46"/>
    </location>
</feature>
<comment type="subcellular location">
    <subcellularLocation>
        <location evidence="1">Cell inner membrane</location>
        <topology evidence="1">Single-pass membrane protein</topology>
    </subcellularLocation>
</comment>
<accession>A0A239CDR6</accession>
<keyword evidence="4" id="KW-1003">Cell membrane</keyword>
<evidence type="ECO:0000256" key="10">
    <source>
        <dbReference type="SAM" id="Phobius"/>
    </source>
</evidence>
<dbReference type="InterPro" id="IPR023229">
    <property type="entry name" value="T2SS_M_periplasmic_sf"/>
</dbReference>
<evidence type="ECO:0000256" key="3">
    <source>
        <dbReference type="ARBA" id="ARBA00022448"/>
    </source>
</evidence>
<evidence type="ECO:0000256" key="8">
    <source>
        <dbReference type="ARBA" id="ARBA00022989"/>
    </source>
</evidence>
<protein>
    <submittedName>
        <fullName evidence="11">Type II secretion system protein M (GspM)</fullName>
    </submittedName>
</protein>
<evidence type="ECO:0000256" key="9">
    <source>
        <dbReference type="ARBA" id="ARBA00023136"/>
    </source>
</evidence>
<dbReference type="GO" id="GO:0005886">
    <property type="term" value="C:plasma membrane"/>
    <property type="evidence" value="ECO:0007669"/>
    <property type="project" value="UniProtKB-SubCell"/>
</dbReference>
<evidence type="ECO:0000313" key="11">
    <source>
        <dbReference type="EMBL" id="SNS18396.1"/>
    </source>
</evidence>